<evidence type="ECO:0000313" key="1">
    <source>
        <dbReference type="EMBL" id="AIQ14191.1"/>
    </source>
</evidence>
<dbReference type="EMBL" id="CP009288">
    <property type="protein sequence ID" value="AIQ14191.1"/>
    <property type="molecule type" value="Genomic_DNA"/>
</dbReference>
<dbReference type="KEGG" id="pdu:PDUR_21445"/>
<reference evidence="1 2" key="1">
    <citation type="submission" date="2014-08" db="EMBL/GenBank/DDBJ databases">
        <title>Comparative genomics of the Paenibacillus odorifer group.</title>
        <authorList>
            <person name="den Bakker H.C."/>
            <person name="Tsai Y.-C."/>
            <person name="Martin N."/>
            <person name="Korlach J."/>
            <person name="Wiedmann M."/>
        </authorList>
    </citation>
    <scope>NUCLEOTIDE SEQUENCE [LARGE SCALE GENOMIC DNA]</scope>
    <source>
        <strain evidence="1 2">DSM 1735</strain>
    </source>
</reference>
<proteinExistence type="predicted"/>
<dbReference type="Proteomes" id="UP000029409">
    <property type="component" value="Chromosome"/>
</dbReference>
<sequence>MLKDLAGFCFFLGIRAIAPTLRDEVRLDVIKVQHHCKTAKAHLFSVENVDSQRKPTILQEFAAVLIEFAAEQEKKCSFAGTS</sequence>
<dbReference type="STRING" id="44251.PDUR_21445"/>
<gene>
    <name evidence="1" type="ORF">PDUR_21445</name>
</gene>
<name>A0A089HQ93_PAEDU</name>
<organism evidence="1 2">
    <name type="scientific">Paenibacillus durus</name>
    <name type="common">Paenibacillus azotofixans</name>
    <dbReference type="NCBI Taxonomy" id="44251"/>
    <lineage>
        <taxon>Bacteria</taxon>
        <taxon>Bacillati</taxon>
        <taxon>Bacillota</taxon>
        <taxon>Bacilli</taxon>
        <taxon>Bacillales</taxon>
        <taxon>Paenibacillaceae</taxon>
        <taxon>Paenibacillus</taxon>
    </lineage>
</organism>
<evidence type="ECO:0000313" key="2">
    <source>
        <dbReference type="Proteomes" id="UP000029409"/>
    </source>
</evidence>
<keyword evidence="2" id="KW-1185">Reference proteome</keyword>
<dbReference type="AlphaFoldDB" id="A0A089HQ93"/>
<accession>A0A089HQ93</accession>
<protein>
    <submittedName>
        <fullName evidence="1">Uncharacterized protein</fullName>
    </submittedName>
</protein>